<dbReference type="KEGG" id="ftc:DA46_1617"/>
<comment type="caution">
    <text evidence="2">The sequence shown here is derived from an EMBL/GenBank/DDBJ whole genome shotgun (WGS) entry which is preliminary data.</text>
</comment>
<dbReference type="EMBL" id="JAAGJP010000029">
    <property type="protein sequence ID" value="NDS68446.1"/>
    <property type="molecule type" value="Genomic_DNA"/>
</dbReference>
<dbReference type="EMBL" id="JAAGKH010000044">
    <property type="protein sequence ID" value="NDR89221.1"/>
    <property type="molecule type" value="Genomic_DNA"/>
</dbReference>
<dbReference type="KEGG" id="ftv:CH67_1529"/>
<sequence length="820" mass="95340">MIAVKDITDLNIQDIISQLTSEVINGDTTSSSAKFACEINSYIINYKLLNINLINTQLKNTKILYRKGLISKLDYEKYKRYCVICRLKNNIDEFILYFSTNYKDSQSLKIAIKELQNSCSSSLILELPHDYIRKIDVLLTSIDSAIQRSSDLNKTIIKQLNKLKSSLSRYIGYNNVLQKQEITINIKPINKNFELEDISFVSTRNKQYFKHNSLTLKNPHIEKLEVCENIYGINGWLTFDLAYINNHKDFNFLLSPNQPILFDIQINDSFNFYKKESKKDHHKRTTRFMAIGFNSNSIDIHENFEYSIYSYTKNVSSGVKKIKIQFHDPLKALWTKHKPSYIALNKSLDDIFKENFFFDNLVSLDTNKSNNLKIRIPQAFISTVNRNFYDFFIQQLEQNKCYLKYFCDKKSGKVSYHVVDQVDNDLQRNIVNSDEDLKDKLSPYDISCFKKQILISNKSNFYVKEKNICPDVTLTTQKKEDRKISDTLIKPFSSILKDNLQSVEYIQSNNDDIQEIITTGFEILLTSRNTLPFLDTEITLSKLDNDQNYLLGATDIKSLYISQRKLLFKRSKYCSKQLYENLHNFHYKSDSESDVYEKIAFTKYPSLTHDNLITYKIKNYSNLTPEYPKYKSFSNFYINGRVTIGENVNNDSKKAYKFFKNYKPEESSIAEFQENGEKGTSAILNSKADILYAIEIAKEMLSDKSSDKPIIYLPLKVNINSANNQFIPLRNDDIILIEMQSFTKGEIIELISNSAISTKKAQQQLLQRQLLGSKENCEMAYTQTSDSETFSLTQVNEDCENSFLINDKKGIFLRYKSKGN</sequence>
<organism evidence="2">
    <name type="scientific">Francisella tularensis subsp. holarctica</name>
    <dbReference type="NCBI Taxonomy" id="119857"/>
    <lineage>
        <taxon>Bacteria</taxon>
        <taxon>Pseudomonadati</taxon>
        <taxon>Pseudomonadota</taxon>
        <taxon>Gammaproteobacteria</taxon>
        <taxon>Thiotrichales</taxon>
        <taxon>Francisellaceae</taxon>
        <taxon>Francisella</taxon>
    </lineage>
</organism>
<proteinExistence type="predicted"/>
<dbReference type="KEGG" id="ftz:CH68_120"/>
<dbReference type="OMA" id="ACENSFL"/>
<accession>A0A0B3VN38</accession>
<protein>
    <submittedName>
        <fullName evidence="2">Pathogenicity determinant protein PdpA1</fullName>
    </submittedName>
</protein>
<reference evidence="2" key="2">
    <citation type="submission" date="2020-02" db="EMBL/GenBank/DDBJ databases">
        <title>Using affinity propagation clustering for identifying bacterial clades and subclades with whole-genome sequences of Francisella tularensis.</title>
        <authorList>
            <person name="Homeier-Bachmann T."/>
            <person name="Abdel-Glil M.Y."/>
            <person name="Hackbart A."/>
            <person name="Hotzel H."/>
            <person name="Tomaso H."/>
        </authorList>
    </citation>
    <scope>NUCLEOTIDE SEQUENCE</scope>
    <source>
        <strain evidence="2">15T0085</strain>
        <strain evidence="1">17T1429</strain>
    </source>
</reference>
<name>A0A0B3VN38_FRATU</name>
<gene>
    <name evidence="2" type="ORF">FWI86_05160</name>
    <name evidence="1" type="ORF">FWJ04_06210</name>
</gene>
<dbReference type="RefSeq" id="WP_003016195.1">
    <property type="nucleotide sequence ID" value="NZ_CP009693.1"/>
</dbReference>
<reference evidence="2" key="1">
    <citation type="submission" date="2019-08" db="EMBL/GenBank/DDBJ databases">
        <authorList>
            <person name="Busch A."/>
        </authorList>
    </citation>
    <scope>NUCLEOTIDE SEQUENCE</scope>
    <source>
        <strain evidence="2">15T0085</strain>
        <strain evidence="1">17T1429</strain>
    </source>
</reference>
<dbReference type="KEGG" id="ftv:CH67_383"/>
<dbReference type="HOGENOM" id="CLU_344779_0_0_6"/>
<evidence type="ECO:0000313" key="1">
    <source>
        <dbReference type="EMBL" id="NDR89221.1"/>
    </source>
</evidence>
<dbReference type="AlphaFoldDB" id="A0A0B3VN38"/>
<evidence type="ECO:0000313" key="2">
    <source>
        <dbReference type="EMBL" id="NDS68446.1"/>
    </source>
</evidence>
<dbReference type="eggNOG" id="ENOG5033V12">
    <property type="taxonomic scope" value="Bacteria"/>
</dbReference>